<dbReference type="GeneID" id="66984383"/>
<dbReference type="RefSeq" id="XP_043138547.1">
    <property type="nucleotide sequence ID" value="XM_043281026.1"/>
</dbReference>
<dbReference type="EMBL" id="AP024420">
    <property type="protein sequence ID" value="BCR90025.1"/>
    <property type="molecule type" value="Genomic_DNA"/>
</dbReference>
<name>A0A7R7VSM7_ASPCH</name>
<proteinExistence type="predicted"/>
<dbReference type="Gene3D" id="2.60.40.640">
    <property type="match status" value="1"/>
</dbReference>
<reference evidence="1" key="2">
    <citation type="submission" date="2021-02" db="EMBL/GenBank/DDBJ databases">
        <title>Aspergillus chevalieri M1 genome sequence.</title>
        <authorList>
            <person name="Kadooka C."/>
            <person name="Mori K."/>
            <person name="Futagami T."/>
        </authorList>
    </citation>
    <scope>NUCLEOTIDE SEQUENCE</scope>
    <source>
        <strain evidence="1">M1</strain>
    </source>
</reference>
<dbReference type="AlphaFoldDB" id="A0A7R7VSM7"/>
<evidence type="ECO:0000313" key="2">
    <source>
        <dbReference type="Proteomes" id="UP000637239"/>
    </source>
</evidence>
<evidence type="ECO:0000313" key="1">
    <source>
        <dbReference type="EMBL" id="BCR90025.1"/>
    </source>
</evidence>
<dbReference type="KEGG" id="ache:ACHE_51223A"/>
<dbReference type="Proteomes" id="UP000637239">
    <property type="component" value="Chromosome 5"/>
</dbReference>
<keyword evidence="2" id="KW-1185">Reference proteome</keyword>
<sequence length="418" mass="46804">MPRTKETGNAELQIDLASPPGWTFAPGDTVIGTVLRRSHIVAPTATVKLSLVGHVRTKITPNGSSSRGYYRGHWYLFSTTTTQVLFEGPLHAPKDNYSGKDETSWSFSLPIPVKPADSALGGYYMEEGFLPQDKFGLAQHTLPGTFITSNNDWNHSSEGYVEYYLEARLQYHRGGGYKLNRATVPIIMRPQPPIVLPDCELQQRKIDKTFQSQRLLPGMERADLTFRQKSQRLLGSSKVHRAHYSVEIGLPRVVQLDNPSPIPFTLNIVLPTSSTSFQNAGLKVRLNWVKISIKSTTTLLAPRDFSRLTKRDTYSVNHNLNLERAFRDLEAPIEYSIDKAHDNGVVNIGNMFQLTLRSNGLKAGNRRLASVPYPYIQPDLVTYNIRHSHRLETEVSLSIAGERHTIPVSGDVMILAAN</sequence>
<gene>
    <name evidence="1" type="ORF">ACHE_51223A</name>
</gene>
<protein>
    <recommendedName>
        <fullName evidence="3">Arrestin-like N-terminal domain-containing protein</fullName>
    </recommendedName>
</protein>
<dbReference type="InterPro" id="IPR014752">
    <property type="entry name" value="Arrestin-like_C"/>
</dbReference>
<accession>A0A7R7VSM7</accession>
<organism evidence="1 2">
    <name type="scientific">Aspergillus chevalieri</name>
    <name type="common">Eurotium chevalieri</name>
    <dbReference type="NCBI Taxonomy" id="182096"/>
    <lineage>
        <taxon>Eukaryota</taxon>
        <taxon>Fungi</taxon>
        <taxon>Dikarya</taxon>
        <taxon>Ascomycota</taxon>
        <taxon>Pezizomycotina</taxon>
        <taxon>Eurotiomycetes</taxon>
        <taxon>Eurotiomycetidae</taxon>
        <taxon>Eurotiales</taxon>
        <taxon>Aspergillaceae</taxon>
        <taxon>Aspergillus</taxon>
        <taxon>Aspergillus subgen. Aspergillus</taxon>
    </lineage>
</organism>
<reference evidence="1" key="1">
    <citation type="submission" date="2021-01" db="EMBL/GenBank/DDBJ databases">
        <authorList>
            <consortium name="Aspergillus chevalieri M1 genome sequencing consortium"/>
            <person name="Kazuki M."/>
            <person name="Futagami T."/>
        </authorList>
    </citation>
    <scope>NUCLEOTIDE SEQUENCE</scope>
    <source>
        <strain evidence="1">M1</strain>
    </source>
</reference>
<evidence type="ECO:0008006" key="3">
    <source>
        <dbReference type="Google" id="ProtNLM"/>
    </source>
</evidence>